<evidence type="ECO:0000313" key="1">
    <source>
        <dbReference type="EMBL" id="KAJ1097769.1"/>
    </source>
</evidence>
<sequence>MQVNSLLQDHLKGVYTLLERKDRHSRGEYLDCLQLSKVTEEQAEELEGDVKLEELQETLGTMPYGKSLGSDGLPADFY</sequence>
<dbReference type="EMBL" id="JANPWB010000014">
    <property type="protein sequence ID" value="KAJ1097769.1"/>
    <property type="molecule type" value="Genomic_DNA"/>
</dbReference>
<reference evidence="1" key="1">
    <citation type="journal article" date="2022" name="bioRxiv">
        <title>Sequencing and chromosome-scale assembly of the giantPleurodeles waltlgenome.</title>
        <authorList>
            <person name="Brown T."/>
            <person name="Elewa A."/>
            <person name="Iarovenko S."/>
            <person name="Subramanian E."/>
            <person name="Araus A.J."/>
            <person name="Petzold A."/>
            <person name="Susuki M."/>
            <person name="Suzuki K.-i.T."/>
            <person name="Hayashi T."/>
            <person name="Toyoda A."/>
            <person name="Oliveira C."/>
            <person name="Osipova E."/>
            <person name="Leigh N.D."/>
            <person name="Simon A."/>
            <person name="Yun M.H."/>
        </authorList>
    </citation>
    <scope>NUCLEOTIDE SEQUENCE</scope>
    <source>
        <strain evidence="1">20211129_DDA</strain>
        <tissue evidence="1">Liver</tissue>
    </source>
</reference>
<gene>
    <name evidence="1" type="ORF">NDU88_002886</name>
</gene>
<protein>
    <submittedName>
        <fullName evidence="1">Uncharacterized protein</fullName>
    </submittedName>
</protein>
<organism evidence="1 2">
    <name type="scientific">Pleurodeles waltl</name>
    <name type="common">Iberian ribbed newt</name>
    <dbReference type="NCBI Taxonomy" id="8319"/>
    <lineage>
        <taxon>Eukaryota</taxon>
        <taxon>Metazoa</taxon>
        <taxon>Chordata</taxon>
        <taxon>Craniata</taxon>
        <taxon>Vertebrata</taxon>
        <taxon>Euteleostomi</taxon>
        <taxon>Amphibia</taxon>
        <taxon>Batrachia</taxon>
        <taxon>Caudata</taxon>
        <taxon>Salamandroidea</taxon>
        <taxon>Salamandridae</taxon>
        <taxon>Pleurodelinae</taxon>
        <taxon>Pleurodeles</taxon>
    </lineage>
</organism>
<dbReference type="AlphaFoldDB" id="A0AAV7M3S0"/>
<name>A0AAV7M3S0_PLEWA</name>
<evidence type="ECO:0000313" key="2">
    <source>
        <dbReference type="Proteomes" id="UP001066276"/>
    </source>
</evidence>
<accession>A0AAV7M3S0</accession>
<dbReference type="Proteomes" id="UP001066276">
    <property type="component" value="Chromosome 10"/>
</dbReference>
<keyword evidence="2" id="KW-1185">Reference proteome</keyword>
<comment type="caution">
    <text evidence="1">The sequence shown here is derived from an EMBL/GenBank/DDBJ whole genome shotgun (WGS) entry which is preliminary data.</text>
</comment>
<proteinExistence type="predicted"/>